<reference evidence="2 3" key="1">
    <citation type="submission" date="2015-11" db="EMBL/GenBank/DDBJ databases">
        <title>Draft genome sequences of new species of the genus Lactobacillus isolated from orchardgrass silage.</title>
        <authorList>
            <person name="Tohno M."/>
            <person name="Tanizawa Y."/>
            <person name="Arita M."/>
        </authorList>
    </citation>
    <scope>NUCLEOTIDE SEQUENCE [LARGE SCALE GENOMIC DNA]</scope>
    <source>
        <strain evidence="2 3">IWT5</strain>
    </source>
</reference>
<organism evidence="2 3">
    <name type="scientific">Secundilactobacillus silagincola</name>
    <dbReference type="NCBI Taxonomy" id="1714681"/>
    <lineage>
        <taxon>Bacteria</taxon>
        <taxon>Bacillati</taxon>
        <taxon>Bacillota</taxon>
        <taxon>Bacilli</taxon>
        <taxon>Lactobacillales</taxon>
        <taxon>Lactobacillaceae</taxon>
        <taxon>Secundilactobacillus</taxon>
    </lineage>
</organism>
<dbReference type="AlphaFoldDB" id="A0A1Z5J278"/>
<feature type="signal peptide" evidence="1">
    <location>
        <begin position="1"/>
        <end position="28"/>
    </location>
</feature>
<dbReference type="Proteomes" id="UP000223370">
    <property type="component" value="Unassembled WGS sequence"/>
</dbReference>
<keyword evidence="1" id="KW-0732">Signal</keyword>
<dbReference type="EMBL" id="BCMJ01000004">
    <property type="protein sequence ID" value="GAX08117.1"/>
    <property type="molecule type" value="Genomic_DNA"/>
</dbReference>
<sequence length="143" mass="17004" precursor="true">MRRIKIFLLSILTTCAIFGAVSTTTAHAATWHKYTPSAIRGTWVTKKIDYLGTKARIEVKLSKNQFYLEGNDPTILKNMYYHHNKGSHYYYIKGTEYMYTKGHEVGYYKVHKSKNWIHLCAYLSVNDGHHYKSHYWTNYYYRK</sequence>
<protein>
    <submittedName>
        <fullName evidence="2">Uncharacterized protein</fullName>
    </submittedName>
</protein>
<evidence type="ECO:0000256" key="1">
    <source>
        <dbReference type="SAM" id="SignalP"/>
    </source>
</evidence>
<evidence type="ECO:0000313" key="3">
    <source>
        <dbReference type="Proteomes" id="UP000223370"/>
    </source>
</evidence>
<gene>
    <name evidence="2" type="ORF">IWT5_01269</name>
</gene>
<comment type="caution">
    <text evidence="2">The sequence shown here is derived from an EMBL/GenBank/DDBJ whole genome shotgun (WGS) entry which is preliminary data.</text>
</comment>
<dbReference type="RefSeq" id="WP_098824581.1">
    <property type="nucleotide sequence ID" value="NZ_BCMJ01000004.1"/>
</dbReference>
<proteinExistence type="predicted"/>
<accession>A0A1Z5J278</accession>
<keyword evidence="3" id="KW-1185">Reference proteome</keyword>
<evidence type="ECO:0000313" key="2">
    <source>
        <dbReference type="EMBL" id="GAX08117.1"/>
    </source>
</evidence>
<name>A0A1Z5J278_9LACO</name>
<feature type="chain" id="PRO_5013142722" evidence="1">
    <location>
        <begin position="29"/>
        <end position="143"/>
    </location>
</feature>
<dbReference type="OrthoDB" id="2325535at2"/>